<feature type="compositionally biased region" description="Acidic residues" evidence="1">
    <location>
        <begin position="173"/>
        <end position="187"/>
    </location>
</feature>
<feature type="compositionally biased region" description="Polar residues" evidence="1">
    <location>
        <begin position="188"/>
        <end position="201"/>
    </location>
</feature>
<dbReference type="OrthoDB" id="5910846at2759"/>
<dbReference type="Proteomes" id="UP000008068">
    <property type="component" value="Unassembled WGS sequence"/>
</dbReference>
<sequence>MNYYSASEGDEEGNEEEEEEGNEEGEGGEEGDETEVMMVDDETPVLHTPPPMNQIDNTKSILKRTTTQGDDENRAKKTVSFKTRKTKVVTERQKKLNESHKISCHFENCNKVYNWKIRYGKQRLLDHAMTHIPNTCLACQTSHSSVVGSVGKIRNKRMKRVKKEEKAPVEEKEKEEEEEEEEKEDDTPGTSDQAGPSNKYF</sequence>
<dbReference type="PANTHER" id="PTHR36945">
    <property type="entry name" value="HIGH INCIDENCE OF MALES (INCREASED X CHROMOSOME LOSS)-RELATED-RELATED"/>
    <property type="match status" value="1"/>
</dbReference>
<feature type="compositionally biased region" description="Basic and acidic residues" evidence="1">
    <location>
        <begin position="162"/>
        <end position="172"/>
    </location>
</feature>
<organism evidence="3">
    <name type="scientific">Caenorhabditis brenneri</name>
    <name type="common">Nematode worm</name>
    <dbReference type="NCBI Taxonomy" id="135651"/>
    <lineage>
        <taxon>Eukaryota</taxon>
        <taxon>Metazoa</taxon>
        <taxon>Ecdysozoa</taxon>
        <taxon>Nematoda</taxon>
        <taxon>Chromadorea</taxon>
        <taxon>Rhabditida</taxon>
        <taxon>Rhabditina</taxon>
        <taxon>Rhabditomorpha</taxon>
        <taxon>Rhabditoidea</taxon>
        <taxon>Rhabditidae</taxon>
        <taxon>Peloderinae</taxon>
        <taxon>Caenorhabditis</taxon>
    </lineage>
</organism>
<accession>G0NHA9</accession>
<protein>
    <submittedName>
        <fullName evidence="2">Uncharacterized protein</fullName>
    </submittedName>
</protein>
<name>G0NHA9_CAEBE</name>
<evidence type="ECO:0000313" key="2">
    <source>
        <dbReference type="EMBL" id="EGT60380.1"/>
    </source>
</evidence>
<dbReference type="AlphaFoldDB" id="G0NHA9"/>
<dbReference type="InParanoid" id="G0NHA9"/>
<dbReference type="InterPro" id="IPR053360">
    <property type="entry name" value="Zinc_finger_domain"/>
</dbReference>
<reference evidence="3" key="1">
    <citation type="submission" date="2011-07" db="EMBL/GenBank/DDBJ databases">
        <authorList>
            <consortium name="Caenorhabditis brenneri Sequencing and Analysis Consortium"/>
            <person name="Wilson R.K."/>
        </authorList>
    </citation>
    <scope>NUCLEOTIDE SEQUENCE [LARGE SCALE GENOMIC DNA]</scope>
    <source>
        <strain evidence="3">PB2801</strain>
    </source>
</reference>
<gene>
    <name evidence="2" type="ORF">CAEBREN_07017</name>
</gene>
<feature type="region of interest" description="Disordered" evidence="1">
    <location>
        <begin position="157"/>
        <end position="201"/>
    </location>
</feature>
<dbReference type="HOGENOM" id="CLU_1361509_0_0_1"/>
<feature type="region of interest" description="Disordered" evidence="1">
    <location>
        <begin position="1"/>
        <end position="38"/>
    </location>
</feature>
<keyword evidence="3" id="KW-1185">Reference proteome</keyword>
<feature type="compositionally biased region" description="Acidic residues" evidence="1">
    <location>
        <begin position="8"/>
        <end position="38"/>
    </location>
</feature>
<proteinExistence type="predicted"/>
<dbReference type="PANTHER" id="PTHR36945:SF1">
    <property type="entry name" value="ZINC FINGER PROTEIN C02F5.12-RELATED"/>
    <property type="match status" value="1"/>
</dbReference>
<evidence type="ECO:0000256" key="1">
    <source>
        <dbReference type="SAM" id="MobiDB-lite"/>
    </source>
</evidence>
<dbReference type="EMBL" id="GL379884">
    <property type="protein sequence ID" value="EGT60380.1"/>
    <property type="molecule type" value="Genomic_DNA"/>
</dbReference>
<evidence type="ECO:0000313" key="3">
    <source>
        <dbReference type="Proteomes" id="UP000008068"/>
    </source>
</evidence>